<dbReference type="GO" id="GO:0015418">
    <property type="term" value="F:ABC-type quaternary ammonium compound transporting activity"/>
    <property type="evidence" value="ECO:0007669"/>
    <property type="project" value="UniProtKB-EC"/>
</dbReference>
<dbReference type="GO" id="GO:0005524">
    <property type="term" value="F:ATP binding"/>
    <property type="evidence" value="ECO:0007669"/>
    <property type="project" value="UniProtKB-KW"/>
</dbReference>
<keyword evidence="10" id="KW-1185">Reference proteome</keyword>
<evidence type="ECO:0000256" key="3">
    <source>
        <dbReference type="ARBA" id="ARBA00022840"/>
    </source>
</evidence>
<dbReference type="RefSeq" id="WP_185139337.1">
    <property type="nucleotide sequence ID" value="NZ_BORM01000050.1"/>
</dbReference>
<dbReference type="FunFam" id="3.40.50.300:FF:000425">
    <property type="entry name" value="Probable ABC transporter, ATP-binding subunit"/>
    <property type="match status" value="1"/>
</dbReference>
<dbReference type="EMBL" id="JACJVR010000127">
    <property type="protein sequence ID" value="MBB6695390.1"/>
    <property type="molecule type" value="Genomic_DNA"/>
</dbReference>
<name>A0A841UBU7_9BACL</name>
<dbReference type="PANTHER" id="PTHR42788:SF13">
    <property type="entry name" value="ALIPHATIC SULFONATES IMPORT ATP-BINDING PROTEIN SSUB"/>
    <property type="match status" value="1"/>
</dbReference>
<evidence type="ECO:0000256" key="6">
    <source>
        <dbReference type="ARBA" id="ARBA00066388"/>
    </source>
</evidence>
<dbReference type="InterPro" id="IPR003439">
    <property type="entry name" value="ABC_transporter-like_ATP-bd"/>
</dbReference>
<dbReference type="SMART" id="SM00382">
    <property type="entry name" value="AAA"/>
    <property type="match status" value="1"/>
</dbReference>
<keyword evidence="3 9" id="KW-0067">ATP-binding</keyword>
<evidence type="ECO:0000256" key="2">
    <source>
        <dbReference type="ARBA" id="ARBA00022741"/>
    </source>
</evidence>
<comment type="subunit">
    <text evidence="5">The complex is composed of two ATP-binding proteins (OpuCA), two transmembrane proteins (OpuCB and OpuCD) and a solute-binding protein (OpuCC).</text>
</comment>
<keyword evidence="1" id="KW-0813">Transport</keyword>
<feature type="domain" description="ABC transporter" evidence="8">
    <location>
        <begin position="5"/>
        <end position="238"/>
    </location>
</feature>
<dbReference type="AlphaFoldDB" id="A0A841UBU7"/>
<gene>
    <name evidence="9" type="ORF">H7B90_28745</name>
</gene>
<dbReference type="Pfam" id="PF00005">
    <property type="entry name" value="ABC_tran"/>
    <property type="match status" value="1"/>
</dbReference>
<dbReference type="CDD" id="cd03293">
    <property type="entry name" value="ABC_NrtD_SsuB_transporters"/>
    <property type="match status" value="1"/>
</dbReference>
<dbReference type="PANTHER" id="PTHR42788">
    <property type="entry name" value="TAURINE IMPORT ATP-BINDING PROTEIN-RELATED"/>
    <property type="match status" value="1"/>
</dbReference>
<reference evidence="9 10" key="1">
    <citation type="submission" date="2020-08" db="EMBL/GenBank/DDBJ databases">
        <title>Cohnella phylogeny.</title>
        <authorList>
            <person name="Dunlap C."/>
        </authorList>
    </citation>
    <scope>NUCLEOTIDE SEQUENCE [LARGE SCALE GENOMIC DNA]</scope>
    <source>
        <strain evidence="9 10">DSM 25239</strain>
    </source>
</reference>
<organism evidence="9 10">
    <name type="scientific">Cohnella xylanilytica</name>
    <dbReference type="NCBI Taxonomy" id="557555"/>
    <lineage>
        <taxon>Bacteria</taxon>
        <taxon>Bacillati</taxon>
        <taxon>Bacillota</taxon>
        <taxon>Bacilli</taxon>
        <taxon>Bacillales</taxon>
        <taxon>Paenibacillaceae</taxon>
        <taxon>Cohnella</taxon>
    </lineage>
</organism>
<dbReference type="InterPro" id="IPR003593">
    <property type="entry name" value="AAA+_ATPase"/>
</dbReference>
<proteinExistence type="predicted"/>
<dbReference type="GO" id="GO:0016887">
    <property type="term" value="F:ATP hydrolysis activity"/>
    <property type="evidence" value="ECO:0007669"/>
    <property type="project" value="InterPro"/>
</dbReference>
<dbReference type="EC" id="7.6.2.9" evidence="6"/>
<evidence type="ECO:0000256" key="1">
    <source>
        <dbReference type="ARBA" id="ARBA00022448"/>
    </source>
</evidence>
<comment type="caution">
    <text evidence="9">The sequence shown here is derived from an EMBL/GenBank/DDBJ whole genome shotgun (WGS) entry which is preliminary data.</text>
</comment>
<dbReference type="PROSITE" id="PS50893">
    <property type="entry name" value="ABC_TRANSPORTER_2"/>
    <property type="match status" value="1"/>
</dbReference>
<evidence type="ECO:0000256" key="5">
    <source>
        <dbReference type="ARBA" id="ARBA00063934"/>
    </source>
</evidence>
<dbReference type="InterPro" id="IPR050166">
    <property type="entry name" value="ABC_transporter_ATP-bind"/>
</dbReference>
<evidence type="ECO:0000313" key="10">
    <source>
        <dbReference type="Proteomes" id="UP000553776"/>
    </source>
</evidence>
<dbReference type="Proteomes" id="UP000553776">
    <property type="component" value="Unassembled WGS sequence"/>
</dbReference>
<dbReference type="InterPro" id="IPR017871">
    <property type="entry name" value="ABC_transporter-like_CS"/>
</dbReference>
<evidence type="ECO:0000313" key="9">
    <source>
        <dbReference type="EMBL" id="MBB6695390.1"/>
    </source>
</evidence>
<dbReference type="Gene3D" id="3.40.50.300">
    <property type="entry name" value="P-loop containing nucleotide triphosphate hydrolases"/>
    <property type="match status" value="1"/>
</dbReference>
<dbReference type="PROSITE" id="PS00211">
    <property type="entry name" value="ABC_TRANSPORTER_1"/>
    <property type="match status" value="1"/>
</dbReference>
<evidence type="ECO:0000259" key="8">
    <source>
        <dbReference type="PROSITE" id="PS50893"/>
    </source>
</evidence>
<dbReference type="InterPro" id="IPR027417">
    <property type="entry name" value="P-loop_NTPase"/>
</dbReference>
<sequence length="261" mass="29533">MQPKLEIRNVSKRFPGVKKKPDVLALDTVDLHIATNEFITVLGPSGCGKSTLLRIIAGLEEQSTGSVYLDGEEIDGPSADRGMVFQAYSLFPWLNVAENIEFGLKNKRIGARERKEIAAQYIDLVGLRGFENHYAKQLSGGMQQRVAIARALANDPEVLLLDEPFGALDNQTRTLMQEQLLEIWEKTNKTIVFITHDVEESIYLASRVLVMTSRPGKIKADIPIELEHPRSYQIKVDPRFLQYKERLTELIREESLKAIQE</sequence>
<dbReference type="SUPFAM" id="SSF52540">
    <property type="entry name" value="P-loop containing nucleoside triphosphate hydrolases"/>
    <property type="match status" value="1"/>
</dbReference>
<protein>
    <recommendedName>
        <fullName evidence="7">Carnitine transport ATP-binding protein OpuCA</fullName>
        <ecNumber evidence="6">7.6.2.9</ecNumber>
    </recommendedName>
</protein>
<evidence type="ECO:0000256" key="7">
    <source>
        <dbReference type="ARBA" id="ARBA00070305"/>
    </source>
</evidence>
<accession>A0A841UBU7</accession>
<comment type="catalytic activity">
    <reaction evidence="4">
        <text>a quaternary ammonium(out) + ATP + H2O = a quaternary ammonium(in) + ADP + phosphate + H(+)</text>
        <dbReference type="Rhea" id="RHEA:11036"/>
        <dbReference type="ChEBI" id="CHEBI:15377"/>
        <dbReference type="ChEBI" id="CHEBI:15378"/>
        <dbReference type="ChEBI" id="CHEBI:30616"/>
        <dbReference type="ChEBI" id="CHEBI:35267"/>
        <dbReference type="ChEBI" id="CHEBI:43474"/>
        <dbReference type="ChEBI" id="CHEBI:456216"/>
        <dbReference type="EC" id="7.6.2.9"/>
    </reaction>
</comment>
<keyword evidence="2" id="KW-0547">Nucleotide-binding</keyword>
<evidence type="ECO:0000256" key="4">
    <source>
        <dbReference type="ARBA" id="ARBA00052482"/>
    </source>
</evidence>